<proteinExistence type="inferred from homology"/>
<dbReference type="PROSITE" id="PS00674">
    <property type="entry name" value="AAA"/>
    <property type="match status" value="1"/>
</dbReference>
<comment type="similarity">
    <text evidence="1 4">Belongs to the AAA ATPase family.</text>
</comment>
<comment type="caution">
    <text evidence="7">The sequence shown here is derived from an EMBL/GenBank/DDBJ whole genome shotgun (WGS) entry which is preliminary data.</text>
</comment>
<dbReference type="InterPro" id="IPR003959">
    <property type="entry name" value="ATPase_AAA_core"/>
</dbReference>
<dbReference type="InterPro" id="IPR050304">
    <property type="entry name" value="MT-severing_AAA_ATPase"/>
</dbReference>
<dbReference type="AlphaFoldDB" id="A0A024G249"/>
<dbReference type="InterPro" id="IPR027417">
    <property type="entry name" value="P-loop_NTPase"/>
</dbReference>
<keyword evidence="8" id="KW-1185">Reference proteome</keyword>
<evidence type="ECO:0000256" key="5">
    <source>
        <dbReference type="SAM" id="MobiDB-lite"/>
    </source>
</evidence>
<keyword evidence="3 4" id="KW-0067">ATP-binding</keyword>
<evidence type="ECO:0000256" key="2">
    <source>
        <dbReference type="ARBA" id="ARBA00022741"/>
    </source>
</evidence>
<evidence type="ECO:0000256" key="3">
    <source>
        <dbReference type="ARBA" id="ARBA00022840"/>
    </source>
</evidence>
<evidence type="ECO:0000256" key="1">
    <source>
        <dbReference type="ARBA" id="ARBA00006914"/>
    </source>
</evidence>
<evidence type="ECO:0000313" key="8">
    <source>
        <dbReference type="Proteomes" id="UP000053237"/>
    </source>
</evidence>
<dbReference type="Pfam" id="PF09336">
    <property type="entry name" value="Vps4_C"/>
    <property type="match status" value="1"/>
</dbReference>
<dbReference type="Proteomes" id="UP000053237">
    <property type="component" value="Unassembled WGS sequence"/>
</dbReference>
<feature type="domain" description="AAA+ ATPase" evidence="6">
    <location>
        <begin position="313"/>
        <end position="449"/>
    </location>
</feature>
<dbReference type="InterPro" id="IPR003960">
    <property type="entry name" value="ATPase_AAA_CS"/>
</dbReference>
<dbReference type="FunFam" id="3.40.50.300:FF:000093">
    <property type="entry name" value="Fidgetin-like 1"/>
    <property type="match status" value="1"/>
</dbReference>
<organism evidence="7 8">
    <name type="scientific">Albugo candida</name>
    <dbReference type="NCBI Taxonomy" id="65357"/>
    <lineage>
        <taxon>Eukaryota</taxon>
        <taxon>Sar</taxon>
        <taxon>Stramenopiles</taxon>
        <taxon>Oomycota</taxon>
        <taxon>Peronosporomycetes</taxon>
        <taxon>Albuginales</taxon>
        <taxon>Albuginaceae</taxon>
        <taxon>Albugo</taxon>
    </lineage>
</organism>
<dbReference type="PANTHER" id="PTHR23074">
    <property type="entry name" value="AAA DOMAIN-CONTAINING"/>
    <property type="match status" value="1"/>
</dbReference>
<dbReference type="InterPro" id="IPR015415">
    <property type="entry name" value="Spast_Vps4_C"/>
</dbReference>
<evidence type="ECO:0000256" key="4">
    <source>
        <dbReference type="RuleBase" id="RU003651"/>
    </source>
</evidence>
<gene>
    <name evidence="7" type="ORF">BN9_014300</name>
</gene>
<dbReference type="EMBL" id="CAIX01000010">
    <property type="protein sequence ID" value="CCI40646.1"/>
    <property type="molecule type" value="Genomic_DNA"/>
</dbReference>
<keyword evidence="2 4" id="KW-0547">Nucleotide-binding</keyword>
<feature type="region of interest" description="Disordered" evidence="5">
    <location>
        <begin position="179"/>
        <end position="198"/>
    </location>
</feature>
<dbReference type="Pfam" id="PF17862">
    <property type="entry name" value="AAA_lid_3"/>
    <property type="match status" value="1"/>
</dbReference>
<dbReference type="InterPro" id="IPR003593">
    <property type="entry name" value="AAA+_ATPase"/>
</dbReference>
<name>A0A024G249_9STRA</name>
<dbReference type="Gene3D" id="1.10.8.60">
    <property type="match status" value="1"/>
</dbReference>
<evidence type="ECO:0000313" key="7">
    <source>
        <dbReference type="EMBL" id="CCI40646.1"/>
    </source>
</evidence>
<feature type="compositionally biased region" description="Polar residues" evidence="5">
    <location>
        <begin position="187"/>
        <end position="198"/>
    </location>
</feature>
<dbReference type="OrthoDB" id="10251136at2759"/>
<protein>
    <recommendedName>
        <fullName evidence="6">AAA+ ATPase domain-containing protein</fullName>
    </recommendedName>
</protein>
<evidence type="ECO:0000259" key="6">
    <source>
        <dbReference type="SMART" id="SM00382"/>
    </source>
</evidence>
<dbReference type="InterPro" id="IPR041569">
    <property type="entry name" value="AAA_lid_3"/>
</dbReference>
<dbReference type="Gene3D" id="3.40.50.300">
    <property type="entry name" value="P-loop containing nucleotide triphosphate hydrolases"/>
    <property type="match status" value="1"/>
</dbReference>
<dbReference type="SMART" id="SM00382">
    <property type="entry name" value="AAA"/>
    <property type="match status" value="1"/>
</dbReference>
<dbReference type="InParanoid" id="A0A024G249"/>
<sequence>MQLLRSHSHDNAVNLAILNILIRFIDGYTSNEDCENEIEALEAIKHLENCRMLQICLMKKKETRGRLYQSKRRQKLLQACRDNWHHAKVIDTHSLKLEFASFFEHTKQKPNTRKMLVKKPRIKDVEEGRSKPSNISHLFKKNGQNESWKEMNESHKERFTKTQHQMTFQTAGEKLEKEIDEADTGKRNSPSFSRTRTSYHPINENLFGKDAQDEIQQGNRPRVRERFVSPVEKKKEKNGNGDVRKVMQNEDIDPRLKSCDPELVAKIELEIVDCGERISFDDIAGLSFAKKCINELVIWPMARPDIFTGLRSLPKGLLLFGPPGTGKTLIGKAMANQSNATFFSISASSLTSKWTGEGEKLVRTLFAVAAVKQPSVIFIDEIDSLLTQRRTDENEASRRIKTEFLVQLDGAGTRSKDTILVVGATNRPQELDDAARRRFVKRLYIPLPSLEARLHIINRLLEDNKHALTDESKKTLAEKTKGYSGADVRSLCTEASMGPIRSCTDIRTVDASNVRPINLQDFEEALRGVRSSVATSDLEFYKKWNDEFGSFPFEGFEG</sequence>
<dbReference type="FunFam" id="1.10.8.60:FF:000022">
    <property type="entry name" value="Fidgetin like 1"/>
    <property type="match status" value="1"/>
</dbReference>
<dbReference type="PANTHER" id="PTHR23074:SF17">
    <property type="entry name" value="FIDGETIN-LIKE PROTEIN 1"/>
    <property type="match status" value="1"/>
</dbReference>
<dbReference type="SUPFAM" id="SSF52540">
    <property type="entry name" value="P-loop containing nucleoside triphosphate hydrolases"/>
    <property type="match status" value="1"/>
</dbReference>
<dbReference type="GO" id="GO:0005524">
    <property type="term" value="F:ATP binding"/>
    <property type="evidence" value="ECO:0007669"/>
    <property type="project" value="UniProtKB-KW"/>
</dbReference>
<dbReference type="GO" id="GO:0016887">
    <property type="term" value="F:ATP hydrolysis activity"/>
    <property type="evidence" value="ECO:0007669"/>
    <property type="project" value="InterPro"/>
</dbReference>
<dbReference type="STRING" id="65357.A0A024G249"/>
<accession>A0A024G249</accession>
<dbReference type="Pfam" id="PF00004">
    <property type="entry name" value="AAA"/>
    <property type="match status" value="1"/>
</dbReference>
<reference evidence="7 8" key="1">
    <citation type="submission" date="2012-05" db="EMBL/GenBank/DDBJ databases">
        <title>Recombination and specialization in a pathogen metapopulation.</title>
        <authorList>
            <person name="Gardiner A."/>
            <person name="Kemen E."/>
            <person name="Schultz-Larsen T."/>
            <person name="MacLean D."/>
            <person name="Van Oosterhout C."/>
            <person name="Jones J.D.G."/>
        </authorList>
    </citation>
    <scope>NUCLEOTIDE SEQUENCE [LARGE SCALE GENOMIC DNA]</scope>
    <source>
        <strain evidence="7 8">Ac Nc2</strain>
    </source>
</reference>